<accession>A0A6A3HEG7</accession>
<keyword evidence="5" id="KW-1185">Reference proteome</keyword>
<dbReference type="Proteomes" id="UP000434957">
    <property type="component" value="Unassembled WGS sequence"/>
</dbReference>
<evidence type="ECO:0000313" key="6">
    <source>
        <dbReference type="Proteomes" id="UP000435112"/>
    </source>
</evidence>
<comment type="caution">
    <text evidence="1">The sequence shown here is derived from an EMBL/GenBank/DDBJ whole genome shotgun (WGS) entry which is preliminary data.</text>
</comment>
<evidence type="ECO:0000313" key="3">
    <source>
        <dbReference type="EMBL" id="KAE9284489.1"/>
    </source>
</evidence>
<evidence type="ECO:0000313" key="4">
    <source>
        <dbReference type="Proteomes" id="UP000429607"/>
    </source>
</evidence>
<dbReference type="Proteomes" id="UP000435112">
    <property type="component" value="Unassembled WGS sequence"/>
</dbReference>
<sequence length="51" mass="5553">MTSWVTCLYPLCFSCNVTAEVKSINSAGRPFPPISIMSKRVGDVVLVCMSI</sequence>
<reference evidence="4 6" key="1">
    <citation type="submission" date="2018-09" db="EMBL/GenBank/DDBJ databases">
        <title>Genomic investigation of the strawberry pathogen Phytophthora fragariae indicates pathogenicity is determined by transcriptional variation in three key races.</title>
        <authorList>
            <person name="Adams T.M."/>
            <person name="Armitage A.D."/>
            <person name="Sobczyk M.K."/>
            <person name="Bates H.J."/>
            <person name="Dunwell J.M."/>
            <person name="Nellist C.F."/>
            <person name="Harrison R.J."/>
        </authorList>
    </citation>
    <scope>NUCLEOTIDE SEQUENCE [LARGE SCALE GENOMIC DNA]</scope>
    <source>
        <strain evidence="1 4">SCRP249</strain>
        <strain evidence="2 6">SCRP324</strain>
        <strain evidence="3 5">SCRP333</strain>
    </source>
</reference>
<proteinExistence type="predicted"/>
<dbReference type="EMBL" id="QXFU01003637">
    <property type="protein sequence ID" value="KAE8973853.1"/>
    <property type="molecule type" value="Genomic_DNA"/>
</dbReference>
<dbReference type="OrthoDB" id="10269390at2759"/>
<dbReference type="EMBL" id="QXFT01003577">
    <property type="protein sequence ID" value="KAE9284489.1"/>
    <property type="molecule type" value="Genomic_DNA"/>
</dbReference>
<evidence type="ECO:0000313" key="5">
    <source>
        <dbReference type="Proteomes" id="UP000434957"/>
    </source>
</evidence>
<evidence type="ECO:0000313" key="2">
    <source>
        <dbReference type="EMBL" id="KAE8973853.1"/>
    </source>
</evidence>
<protein>
    <submittedName>
        <fullName evidence="1">Uncharacterized protein</fullName>
    </submittedName>
</protein>
<dbReference type="AlphaFoldDB" id="A0A6A3HEG7"/>
<evidence type="ECO:0000313" key="1">
    <source>
        <dbReference type="EMBL" id="KAE8967577.1"/>
    </source>
</evidence>
<name>A0A6A3HEG7_9STRA</name>
<gene>
    <name evidence="1" type="ORF">PR001_g28062</name>
    <name evidence="2" type="ORF">PR002_g26075</name>
    <name evidence="3" type="ORF">PR003_g26843</name>
</gene>
<dbReference type="EMBL" id="QXFV01004833">
    <property type="protein sequence ID" value="KAE8967577.1"/>
    <property type="molecule type" value="Genomic_DNA"/>
</dbReference>
<dbReference type="Proteomes" id="UP000429607">
    <property type="component" value="Unassembled WGS sequence"/>
</dbReference>
<organism evidence="1 4">
    <name type="scientific">Phytophthora rubi</name>
    <dbReference type="NCBI Taxonomy" id="129364"/>
    <lineage>
        <taxon>Eukaryota</taxon>
        <taxon>Sar</taxon>
        <taxon>Stramenopiles</taxon>
        <taxon>Oomycota</taxon>
        <taxon>Peronosporomycetes</taxon>
        <taxon>Peronosporales</taxon>
        <taxon>Peronosporaceae</taxon>
        <taxon>Phytophthora</taxon>
    </lineage>
</organism>